<dbReference type="Pfam" id="PF00856">
    <property type="entry name" value="SET"/>
    <property type="match status" value="1"/>
</dbReference>
<name>A0A9W9KL93_9EURO</name>
<feature type="domain" description="SET" evidence="1">
    <location>
        <begin position="26"/>
        <end position="271"/>
    </location>
</feature>
<proteinExistence type="predicted"/>
<dbReference type="SUPFAM" id="SSF82199">
    <property type="entry name" value="SET domain"/>
    <property type="match status" value="1"/>
</dbReference>
<dbReference type="InterPro" id="IPR050600">
    <property type="entry name" value="SETD3_SETD6_MTase"/>
</dbReference>
<dbReference type="PROSITE" id="PS50280">
    <property type="entry name" value="SET"/>
    <property type="match status" value="1"/>
</dbReference>
<accession>A0A9W9KL93</accession>
<reference evidence="2" key="2">
    <citation type="journal article" date="2023" name="IMA Fungus">
        <title>Comparative genomic study of the Penicillium genus elucidates a diverse pangenome and 15 lateral gene transfer events.</title>
        <authorList>
            <person name="Petersen C."/>
            <person name="Sorensen T."/>
            <person name="Nielsen M.R."/>
            <person name="Sondergaard T.E."/>
            <person name="Sorensen J.L."/>
            <person name="Fitzpatrick D.A."/>
            <person name="Frisvad J.C."/>
            <person name="Nielsen K.L."/>
        </authorList>
    </citation>
    <scope>NUCLEOTIDE SEQUENCE</scope>
    <source>
        <strain evidence="2">IBT 30761</strain>
    </source>
</reference>
<dbReference type="RefSeq" id="XP_056478979.1">
    <property type="nucleotide sequence ID" value="XM_056613938.1"/>
</dbReference>
<organism evidence="2 3">
    <name type="scientific">Penicillium argentinense</name>
    <dbReference type="NCBI Taxonomy" id="1131581"/>
    <lineage>
        <taxon>Eukaryota</taxon>
        <taxon>Fungi</taxon>
        <taxon>Dikarya</taxon>
        <taxon>Ascomycota</taxon>
        <taxon>Pezizomycotina</taxon>
        <taxon>Eurotiomycetes</taxon>
        <taxon>Eurotiomycetidae</taxon>
        <taxon>Eurotiales</taxon>
        <taxon>Aspergillaceae</taxon>
        <taxon>Penicillium</taxon>
    </lineage>
</organism>
<dbReference type="PANTHER" id="PTHR13271:SF137">
    <property type="entry name" value="SET DOMAIN-CONTAINING PROTEIN"/>
    <property type="match status" value="1"/>
</dbReference>
<evidence type="ECO:0000313" key="2">
    <source>
        <dbReference type="EMBL" id="KAJ5110909.1"/>
    </source>
</evidence>
<dbReference type="GeneID" id="81352917"/>
<evidence type="ECO:0000259" key="1">
    <source>
        <dbReference type="PROSITE" id="PS50280"/>
    </source>
</evidence>
<dbReference type="SMART" id="SM00317">
    <property type="entry name" value="SET"/>
    <property type="match status" value="1"/>
</dbReference>
<evidence type="ECO:0000313" key="3">
    <source>
        <dbReference type="Proteomes" id="UP001149074"/>
    </source>
</evidence>
<dbReference type="AlphaFoldDB" id="A0A9W9KL93"/>
<gene>
    <name evidence="2" type="ORF">N7532_001444</name>
</gene>
<dbReference type="EMBL" id="JAPQKI010000002">
    <property type="protein sequence ID" value="KAJ5110909.1"/>
    <property type="molecule type" value="Genomic_DNA"/>
</dbReference>
<keyword evidence="3" id="KW-1185">Reference proteome</keyword>
<dbReference type="InterPro" id="IPR046341">
    <property type="entry name" value="SET_dom_sf"/>
</dbReference>
<protein>
    <recommendedName>
        <fullName evidence="1">SET domain-containing protein</fullName>
    </recommendedName>
</protein>
<reference evidence="2" key="1">
    <citation type="submission" date="2022-11" db="EMBL/GenBank/DDBJ databases">
        <authorList>
            <person name="Petersen C."/>
        </authorList>
    </citation>
    <scope>NUCLEOTIDE SEQUENCE</scope>
    <source>
        <strain evidence="2">IBT 30761</strain>
    </source>
</reference>
<dbReference type="Proteomes" id="UP001149074">
    <property type="component" value="Unassembled WGS sequence"/>
</dbReference>
<sequence length="428" mass="49054">MSSDWSPGEVHETFTEWALAQGVIANKVRPARFPGRGLGMIATEKIEAGEFVVKIPTTLILTREKIPSSFRSQFREDTRVQAIMAAYLTCASAEELAPYDLWRKTWPTRQCFEDSLPMLWPRSLGGLTWPDTDPNDSPSKMNYLPPCISGTWNQVKQGRALKQYESDHQNLVKQQEKRIRTAWEDVKAAIPDIDWKGFSYHWLILNTRSFYWVAPDQEAPEDRNDAMALLPFADYFNHSDIECDVKFDESQYTLSATENYESGDEVYMNYGSHPNDFLLTEYGFFLDKHDSDCIYLDDIIFRDLASPEKQEELWLNQYYGDYSVTSDGVCYRTEVAACLVYMEEEQWRNHVLEGSEEGFDEKKTNIIIQGWLKAYLSEAEVTVSALHTAMKSGAVPEAHHGKAEALIRRWAQIHRVLEGALSATSLSD</sequence>
<dbReference type="GO" id="GO:0016279">
    <property type="term" value="F:protein-lysine N-methyltransferase activity"/>
    <property type="evidence" value="ECO:0007669"/>
    <property type="project" value="TreeGrafter"/>
</dbReference>
<dbReference type="PANTHER" id="PTHR13271">
    <property type="entry name" value="UNCHARACTERIZED PUTATIVE METHYLTRANSFERASE"/>
    <property type="match status" value="1"/>
</dbReference>
<dbReference type="OrthoDB" id="341421at2759"/>
<comment type="caution">
    <text evidence="2">The sequence shown here is derived from an EMBL/GenBank/DDBJ whole genome shotgun (WGS) entry which is preliminary data.</text>
</comment>
<dbReference type="Gene3D" id="3.90.1410.10">
    <property type="entry name" value="set domain protein methyltransferase, domain 1"/>
    <property type="match status" value="1"/>
</dbReference>
<dbReference type="InterPro" id="IPR001214">
    <property type="entry name" value="SET_dom"/>
</dbReference>